<feature type="domain" description="VWFA" evidence="4">
    <location>
        <begin position="87"/>
        <end position="260"/>
    </location>
</feature>
<feature type="compositionally biased region" description="Low complexity" evidence="2">
    <location>
        <begin position="443"/>
        <end position="509"/>
    </location>
</feature>
<gene>
    <name evidence="5" type="ORF">VSP9026_04685</name>
</gene>
<reference evidence="5 6" key="1">
    <citation type="submission" date="2016-12" db="EMBL/GenBank/DDBJ databases">
        <authorList>
            <person name="Song W.-J."/>
            <person name="Kurnit D.M."/>
        </authorList>
    </citation>
    <scope>NUCLEOTIDE SEQUENCE [LARGE SCALE GENOMIC DNA]</scope>
    <source>
        <strain evidence="5 6">CECT 9026</strain>
    </source>
</reference>
<dbReference type="PROSITE" id="PS50005">
    <property type="entry name" value="TPR"/>
    <property type="match status" value="1"/>
</dbReference>
<dbReference type="Pfam" id="PF00515">
    <property type="entry name" value="TPR_1"/>
    <property type="match status" value="1"/>
</dbReference>
<feature type="transmembrane region" description="Helical" evidence="3">
    <location>
        <begin position="6"/>
        <end position="27"/>
    </location>
</feature>
<feature type="compositionally biased region" description="Low complexity" evidence="2">
    <location>
        <begin position="529"/>
        <end position="558"/>
    </location>
</feature>
<evidence type="ECO:0000256" key="1">
    <source>
        <dbReference type="PROSITE-ProRule" id="PRU00339"/>
    </source>
</evidence>
<organism evidence="5 6">
    <name type="scientific">Vibrio spartinae</name>
    <dbReference type="NCBI Taxonomy" id="1918945"/>
    <lineage>
        <taxon>Bacteria</taxon>
        <taxon>Pseudomonadati</taxon>
        <taxon>Pseudomonadota</taxon>
        <taxon>Gammaproteobacteria</taxon>
        <taxon>Vibrionales</taxon>
        <taxon>Vibrionaceae</taxon>
        <taxon>Vibrio</taxon>
    </lineage>
</organism>
<dbReference type="SUPFAM" id="SSF48452">
    <property type="entry name" value="TPR-like"/>
    <property type="match status" value="1"/>
</dbReference>
<dbReference type="PROSITE" id="PS50293">
    <property type="entry name" value="TPR_REGION"/>
    <property type="match status" value="1"/>
</dbReference>
<feature type="compositionally biased region" description="Basic and acidic residues" evidence="2">
    <location>
        <begin position="560"/>
        <end position="583"/>
    </location>
</feature>
<accession>A0A1N6MBW6</accession>
<feature type="region of interest" description="Disordered" evidence="2">
    <location>
        <begin position="441"/>
        <end position="603"/>
    </location>
</feature>
<keyword evidence="3" id="KW-1133">Transmembrane helix</keyword>
<dbReference type="InterPro" id="IPR002035">
    <property type="entry name" value="VWF_A"/>
</dbReference>
<dbReference type="Gene3D" id="1.25.40.10">
    <property type="entry name" value="Tetratricopeptide repeat domain"/>
    <property type="match status" value="1"/>
</dbReference>
<protein>
    <submittedName>
        <fullName evidence="5">Tetratricopeptide repeat protein</fullName>
    </submittedName>
</protein>
<dbReference type="InterPro" id="IPR019734">
    <property type="entry name" value="TPR_rpt"/>
</dbReference>
<dbReference type="OrthoDB" id="9807628at2"/>
<dbReference type="EMBL" id="FSSB01000061">
    <property type="protein sequence ID" value="SIO96860.1"/>
    <property type="molecule type" value="Genomic_DNA"/>
</dbReference>
<keyword evidence="3" id="KW-0812">Transmembrane</keyword>
<dbReference type="InterPro" id="IPR036465">
    <property type="entry name" value="vWFA_dom_sf"/>
</dbReference>
<dbReference type="InterPro" id="IPR011990">
    <property type="entry name" value="TPR-like_helical_dom_sf"/>
</dbReference>
<feature type="compositionally biased region" description="Basic and acidic residues" evidence="2">
    <location>
        <begin position="591"/>
        <end position="603"/>
    </location>
</feature>
<sequence>MSDFVFLNPIWLIGLLPVALLLAWLTLRKKQQSLIAPHIAQALGLYHEATSTYKLLLLALCWTIAIVALSGPSFERQLRPTYSNTAARVLVMDMSRSMYATDNQPSRLIQARYKAVDLLKHWKEGVTGLVAYAGDAYTISPMTTDTATILNLLPNLTPEIMPYQGADAARGVKQAIQMMKNAGLHQGAIILITDELDANERQEITDLLSGTRWQLAILGMGSRSGAPIPTENGALLKTTQGQTVIAKANFNEMKSLAQSVHGTFISVQLNNQDVETLVDATQINTTEHQASGKQQVTNRINQGYWLMPLLLIPALMMFRKGLIFGWLALVISTGTVPRAQASPWLNHNQQAKHLFDAQDYQHSAEQFSDPDWKAAAYYRAKDYQQAIEALSSIQSPTPRQQYNLANAYAKHGDLQKAIDLYQQVLAQDPDNQDARHNLDVVKKAQQQQQKNSNAAAQNQSSSSQQQQNQSQQKQSQKGQSQTAQSQQDQAQRHQSQQNSQSQSQSQSKASEQHRAQRQRQNAPSKDEQAQNNAAAKQLQRQQASTPQQSDQASPSQAQKRPSDPEFRKLEQVENARDPSRLLRAELMLQAEQKEPPEDNHKSW</sequence>
<dbReference type="PROSITE" id="PS50234">
    <property type="entry name" value="VWFA"/>
    <property type="match status" value="1"/>
</dbReference>
<feature type="transmembrane region" description="Helical" evidence="3">
    <location>
        <begin position="55"/>
        <end position="74"/>
    </location>
</feature>
<dbReference type="RefSeq" id="WP_074375236.1">
    <property type="nucleotide sequence ID" value="NZ_AP024908.1"/>
</dbReference>
<dbReference type="Pfam" id="PF13519">
    <property type="entry name" value="VWA_2"/>
    <property type="match status" value="1"/>
</dbReference>
<dbReference type="Gene3D" id="3.40.50.410">
    <property type="entry name" value="von Willebrand factor, type A domain"/>
    <property type="match status" value="1"/>
</dbReference>
<evidence type="ECO:0000313" key="5">
    <source>
        <dbReference type="EMBL" id="SIO96860.1"/>
    </source>
</evidence>
<evidence type="ECO:0000256" key="3">
    <source>
        <dbReference type="SAM" id="Phobius"/>
    </source>
</evidence>
<dbReference type="SUPFAM" id="SSF53300">
    <property type="entry name" value="vWA-like"/>
    <property type="match status" value="1"/>
</dbReference>
<evidence type="ECO:0000256" key="2">
    <source>
        <dbReference type="SAM" id="MobiDB-lite"/>
    </source>
</evidence>
<dbReference type="Proteomes" id="UP000184774">
    <property type="component" value="Unassembled WGS sequence"/>
</dbReference>
<dbReference type="PANTHER" id="PTHR22550:SF14">
    <property type="entry name" value="VWFA DOMAIN-CONTAINING PROTEIN"/>
    <property type="match status" value="1"/>
</dbReference>
<keyword evidence="1" id="KW-0802">TPR repeat</keyword>
<proteinExistence type="predicted"/>
<evidence type="ECO:0000313" key="6">
    <source>
        <dbReference type="Proteomes" id="UP000184774"/>
    </source>
</evidence>
<feature type="repeat" description="TPR" evidence="1">
    <location>
        <begin position="398"/>
        <end position="431"/>
    </location>
</feature>
<dbReference type="InterPro" id="IPR050768">
    <property type="entry name" value="UPF0353/GerABKA_families"/>
</dbReference>
<dbReference type="AlphaFoldDB" id="A0A1N6MBW6"/>
<evidence type="ECO:0000259" key="4">
    <source>
        <dbReference type="PROSITE" id="PS50234"/>
    </source>
</evidence>
<keyword evidence="3" id="KW-0472">Membrane</keyword>
<name>A0A1N6MBW6_9VIBR</name>
<dbReference type="SMART" id="SM00028">
    <property type="entry name" value="TPR"/>
    <property type="match status" value="1"/>
</dbReference>
<dbReference type="PANTHER" id="PTHR22550">
    <property type="entry name" value="SPORE GERMINATION PROTEIN"/>
    <property type="match status" value="1"/>
</dbReference>